<dbReference type="InterPro" id="IPR036890">
    <property type="entry name" value="HATPase_C_sf"/>
</dbReference>
<dbReference type="EMBL" id="RCYR01000014">
    <property type="protein sequence ID" value="RYS79930.1"/>
    <property type="molecule type" value="Genomic_DNA"/>
</dbReference>
<dbReference type="InterPro" id="IPR004358">
    <property type="entry name" value="Sig_transdc_His_kin-like_C"/>
</dbReference>
<dbReference type="GO" id="GO:0000155">
    <property type="term" value="F:phosphorelay sensor kinase activity"/>
    <property type="evidence" value="ECO:0007669"/>
    <property type="project" value="InterPro"/>
</dbReference>
<dbReference type="Gene3D" id="1.10.287.130">
    <property type="match status" value="1"/>
</dbReference>
<dbReference type="Pfam" id="PF00512">
    <property type="entry name" value="HisKA"/>
    <property type="match status" value="1"/>
</dbReference>
<reference evidence="14 16" key="1">
    <citation type="submission" date="2015-09" db="EMBL/GenBank/DDBJ databases">
        <authorList>
            <consortium name="Pathogen Informatics"/>
        </authorList>
    </citation>
    <scope>NUCLEOTIDE SEQUENCE [LARGE SCALE GENOMIC DNA]</scope>
    <source>
        <strain evidence="14 16">2789STDY5834841</strain>
    </source>
</reference>
<evidence type="ECO:0000256" key="9">
    <source>
        <dbReference type="ARBA" id="ARBA00023012"/>
    </source>
</evidence>
<dbReference type="PROSITE" id="PS50885">
    <property type="entry name" value="HAMP"/>
    <property type="match status" value="1"/>
</dbReference>
<dbReference type="RefSeq" id="WP_004848183.1">
    <property type="nucleotide sequence ID" value="NZ_AP028249.1"/>
</dbReference>
<name>A0A173XYX7_9FIRM</name>
<evidence type="ECO:0000256" key="4">
    <source>
        <dbReference type="ARBA" id="ARBA00022553"/>
    </source>
</evidence>
<keyword evidence="10 11" id="KW-0472">Membrane</keyword>
<dbReference type="CDD" id="cd06225">
    <property type="entry name" value="HAMP"/>
    <property type="match status" value="1"/>
</dbReference>
<dbReference type="PANTHER" id="PTHR45436">
    <property type="entry name" value="SENSOR HISTIDINE KINASE YKOH"/>
    <property type="match status" value="1"/>
</dbReference>
<evidence type="ECO:0000256" key="5">
    <source>
        <dbReference type="ARBA" id="ARBA00022679"/>
    </source>
</evidence>
<feature type="transmembrane region" description="Helical" evidence="11">
    <location>
        <begin position="152"/>
        <end position="172"/>
    </location>
</feature>
<dbReference type="InterPro" id="IPR003661">
    <property type="entry name" value="HisK_dim/P_dom"/>
</dbReference>
<dbReference type="FunFam" id="1.10.287.130:FF:000001">
    <property type="entry name" value="Two-component sensor histidine kinase"/>
    <property type="match status" value="1"/>
</dbReference>
<dbReference type="PANTHER" id="PTHR45436:SF5">
    <property type="entry name" value="SENSOR HISTIDINE KINASE TRCS"/>
    <property type="match status" value="1"/>
</dbReference>
<feature type="domain" description="HAMP" evidence="13">
    <location>
        <begin position="176"/>
        <end position="242"/>
    </location>
</feature>
<dbReference type="SMART" id="SM00387">
    <property type="entry name" value="HATPase_c"/>
    <property type="match status" value="1"/>
</dbReference>
<keyword evidence="9" id="KW-0902">Two-component regulatory system</keyword>
<dbReference type="PROSITE" id="PS50109">
    <property type="entry name" value="HIS_KIN"/>
    <property type="match status" value="1"/>
</dbReference>
<dbReference type="AlphaFoldDB" id="A0A173XYX7"/>
<evidence type="ECO:0000256" key="8">
    <source>
        <dbReference type="ARBA" id="ARBA00022989"/>
    </source>
</evidence>
<evidence type="ECO:0000313" key="16">
    <source>
        <dbReference type="Proteomes" id="UP000095787"/>
    </source>
</evidence>
<dbReference type="EMBL" id="CYZO01000002">
    <property type="protein sequence ID" value="CUN55805.1"/>
    <property type="molecule type" value="Genomic_DNA"/>
</dbReference>
<evidence type="ECO:0000259" key="13">
    <source>
        <dbReference type="PROSITE" id="PS50885"/>
    </source>
</evidence>
<dbReference type="InterPro" id="IPR003594">
    <property type="entry name" value="HATPase_dom"/>
</dbReference>
<dbReference type="GeneID" id="97327873"/>
<evidence type="ECO:0000256" key="6">
    <source>
        <dbReference type="ARBA" id="ARBA00022692"/>
    </source>
</evidence>
<organism evidence="14 16">
    <name type="scientific">[Ruminococcus] torques</name>
    <dbReference type="NCBI Taxonomy" id="33039"/>
    <lineage>
        <taxon>Bacteria</taxon>
        <taxon>Bacillati</taxon>
        <taxon>Bacillota</taxon>
        <taxon>Clostridia</taxon>
        <taxon>Lachnospirales</taxon>
        <taxon>Lachnospiraceae</taxon>
        <taxon>Mediterraneibacter</taxon>
    </lineage>
</organism>
<evidence type="ECO:0000256" key="2">
    <source>
        <dbReference type="ARBA" id="ARBA00004370"/>
    </source>
</evidence>
<reference evidence="15 17" key="2">
    <citation type="journal article" date="2019" name="Science, e1252229">
        <title>Invertible promoters mediate bacterial phase variation, antibiotic resistance, and host adaptation in the gut.</title>
        <authorList>
            <person name="Jiang X."/>
            <person name="Hall A.B."/>
            <person name="Arthur T.D."/>
            <person name="Plichta D.R."/>
            <person name="Covington C.T."/>
            <person name="Poyet M."/>
            <person name="Crothers J."/>
            <person name="Moses P.L."/>
            <person name="Tolonen A.C."/>
            <person name="Vlamakis H."/>
            <person name="Alm E.J."/>
            <person name="Xavier R.J."/>
        </authorList>
    </citation>
    <scope>NUCLEOTIDE SEQUENCE [LARGE SCALE GENOMIC DNA]</scope>
    <source>
        <strain evidence="17">aa_0143</strain>
        <strain evidence="15">Aa_0143</strain>
    </source>
</reference>
<protein>
    <recommendedName>
        <fullName evidence="3">histidine kinase</fullName>
        <ecNumber evidence="3">2.7.13.3</ecNumber>
    </recommendedName>
</protein>
<feature type="domain" description="Histidine kinase" evidence="12">
    <location>
        <begin position="250"/>
        <end position="467"/>
    </location>
</feature>
<sequence>MKKVSLKIKLTLLYTIFILVVVGTVLGILFSLSGREILASTKMSLERRVEESLEEIEMQDGELKIDSDFYSVENGVYLSMYDSTGYFLYGKIPGGFDRQPDFLDGEVREIKDKAGEEDWYIYDLFFRPGEGKEIYVRGVISVTESEESFQTILRIAFILLPLLAAATAFVGYRFTKRTLKPVKDITDTVCKIRMDADLSRRIDNIDTVRETKEKRYKKNRDEIYILAETFNEMLDELEAVFKREKQFTSDVSHELRTPISVMMAQCGQLLKDEALKPKQKAQVKLIEQKAENMSDLIAQLLFLSRADQGRQQIEKENVNLSELTEMIVGEQQFLAESKGNAGQIICHIEPEIWAEVDETLYIRMMINLLSNALRYGEGRDIEVSLSVHNDSDIIGKVKDHGIGISKGDIPHIWERFYRADKSRTGGSHCGLGLSMVKWIAEAHGGSVEVVSKEGEGSEFVFHLRKSKS</sequence>
<dbReference type="CDD" id="cd00082">
    <property type="entry name" value="HisKA"/>
    <property type="match status" value="1"/>
</dbReference>
<evidence type="ECO:0000256" key="10">
    <source>
        <dbReference type="ARBA" id="ARBA00023136"/>
    </source>
</evidence>
<evidence type="ECO:0000259" key="12">
    <source>
        <dbReference type="PROSITE" id="PS50109"/>
    </source>
</evidence>
<comment type="catalytic activity">
    <reaction evidence="1">
        <text>ATP + protein L-histidine = ADP + protein N-phospho-L-histidine.</text>
        <dbReference type="EC" id="2.7.13.3"/>
    </reaction>
</comment>
<keyword evidence="8 11" id="KW-1133">Transmembrane helix</keyword>
<proteinExistence type="predicted"/>
<keyword evidence="6 11" id="KW-0812">Transmembrane</keyword>
<comment type="subcellular location">
    <subcellularLocation>
        <location evidence="2">Membrane</location>
    </subcellularLocation>
</comment>
<keyword evidence="5 14" id="KW-0808">Transferase</keyword>
<keyword evidence="7 14" id="KW-0418">Kinase</keyword>
<evidence type="ECO:0000256" key="7">
    <source>
        <dbReference type="ARBA" id="ARBA00022777"/>
    </source>
</evidence>
<dbReference type="InterPro" id="IPR050428">
    <property type="entry name" value="TCS_sensor_his_kinase"/>
</dbReference>
<dbReference type="Pfam" id="PF00672">
    <property type="entry name" value="HAMP"/>
    <property type="match status" value="1"/>
</dbReference>
<accession>A0A173XYX7</accession>
<dbReference type="GO" id="GO:0005886">
    <property type="term" value="C:plasma membrane"/>
    <property type="evidence" value="ECO:0007669"/>
    <property type="project" value="TreeGrafter"/>
</dbReference>
<evidence type="ECO:0000256" key="11">
    <source>
        <dbReference type="SAM" id="Phobius"/>
    </source>
</evidence>
<dbReference type="PRINTS" id="PR00344">
    <property type="entry name" value="BCTRLSENSOR"/>
</dbReference>
<dbReference type="InterPro" id="IPR003660">
    <property type="entry name" value="HAMP_dom"/>
</dbReference>
<dbReference type="SMART" id="SM00388">
    <property type="entry name" value="HisKA"/>
    <property type="match status" value="1"/>
</dbReference>
<dbReference type="SUPFAM" id="SSF55874">
    <property type="entry name" value="ATPase domain of HSP90 chaperone/DNA topoisomerase II/histidine kinase"/>
    <property type="match status" value="1"/>
</dbReference>
<feature type="transmembrane region" description="Helical" evidence="11">
    <location>
        <begin position="12"/>
        <end position="33"/>
    </location>
</feature>
<dbReference type="CDD" id="cd00075">
    <property type="entry name" value="HATPase"/>
    <property type="match status" value="1"/>
</dbReference>
<evidence type="ECO:0000313" key="14">
    <source>
        <dbReference type="EMBL" id="CUN55805.1"/>
    </source>
</evidence>
<gene>
    <name evidence="14" type="primary">arlS_1</name>
    <name evidence="15" type="ORF">EAI93_08395</name>
    <name evidence="14" type="ORF">ERS852456_00219</name>
</gene>
<evidence type="ECO:0000313" key="15">
    <source>
        <dbReference type="EMBL" id="RYS79930.1"/>
    </source>
</evidence>
<dbReference type="Proteomes" id="UP000292665">
    <property type="component" value="Unassembled WGS sequence"/>
</dbReference>
<keyword evidence="4" id="KW-0597">Phosphoprotein</keyword>
<dbReference type="Gene3D" id="3.30.565.10">
    <property type="entry name" value="Histidine kinase-like ATPase, C-terminal domain"/>
    <property type="match status" value="1"/>
</dbReference>
<evidence type="ECO:0000256" key="3">
    <source>
        <dbReference type="ARBA" id="ARBA00012438"/>
    </source>
</evidence>
<dbReference type="SUPFAM" id="SSF47384">
    <property type="entry name" value="Homodimeric domain of signal transducing histidine kinase"/>
    <property type="match status" value="1"/>
</dbReference>
<evidence type="ECO:0000313" key="17">
    <source>
        <dbReference type="Proteomes" id="UP000292665"/>
    </source>
</evidence>
<dbReference type="Pfam" id="PF02518">
    <property type="entry name" value="HATPase_c"/>
    <property type="match status" value="1"/>
</dbReference>
<dbReference type="EC" id="2.7.13.3" evidence="3"/>
<dbReference type="InterPro" id="IPR036097">
    <property type="entry name" value="HisK_dim/P_sf"/>
</dbReference>
<evidence type="ECO:0000256" key="1">
    <source>
        <dbReference type="ARBA" id="ARBA00000085"/>
    </source>
</evidence>
<dbReference type="SMART" id="SM00304">
    <property type="entry name" value="HAMP"/>
    <property type="match status" value="1"/>
</dbReference>
<dbReference type="Gene3D" id="6.10.340.10">
    <property type="match status" value="1"/>
</dbReference>
<dbReference type="InterPro" id="IPR005467">
    <property type="entry name" value="His_kinase_dom"/>
</dbReference>
<dbReference type="FunFam" id="3.30.565.10:FF:000006">
    <property type="entry name" value="Sensor histidine kinase WalK"/>
    <property type="match status" value="1"/>
</dbReference>
<dbReference type="Proteomes" id="UP000095787">
    <property type="component" value="Unassembled WGS sequence"/>
</dbReference>